<dbReference type="Gene3D" id="3.40.640.10">
    <property type="entry name" value="Type I PLP-dependent aspartate aminotransferase-like (Major domain)"/>
    <property type="match status" value="1"/>
</dbReference>
<evidence type="ECO:0000256" key="6">
    <source>
        <dbReference type="ARBA" id="ARBA00023239"/>
    </source>
</evidence>
<reference evidence="9" key="1">
    <citation type="journal article" date="2023" name="Plant J.">
        <title>Genome sequences and population genomics provide insights into the demographic history, inbreeding, and mutation load of two 'living fossil' tree species of Dipteronia.</title>
        <authorList>
            <person name="Feng Y."/>
            <person name="Comes H.P."/>
            <person name="Chen J."/>
            <person name="Zhu S."/>
            <person name="Lu R."/>
            <person name="Zhang X."/>
            <person name="Li P."/>
            <person name="Qiu J."/>
            <person name="Olsen K.M."/>
            <person name="Qiu Y."/>
        </authorList>
    </citation>
    <scope>NUCLEOTIDE SEQUENCE</scope>
    <source>
        <strain evidence="9">NBL</strain>
    </source>
</reference>
<evidence type="ECO:0000256" key="7">
    <source>
        <dbReference type="ARBA" id="ARBA00048868"/>
    </source>
</evidence>
<protein>
    <recommendedName>
        <fullName evidence="3">glutamate decarboxylase</fullName>
        <ecNumber evidence="3">4.1.1.15</ecNumber>
    </recommendedName>
</protein>
<evidence type="ECO:0000256" key="2">
    <source>
        <dbReference type="ARBA" id="ARBA00009533"/>
    </source>
</evidence>
<dbReference type="EC" id="4.1.1.15" evidence="3"/>
<keyword evidence="6 8" id="KW-0456">Lyase</keyword>
<dbReference type="PANTHER" id="PTHR43321:SF3">
    <property type="entry name" value="GLUTAMATE DECARBOXYLASE"/>
    <property type="match status" value="1"/>
</dbReference>
<dbReference type="GO" id="GO:0006538">
    <property type="term" value="P:L-glutamate catabolic process"/>
    <property type="evidence" value="ECO:0007669"/>
    <property type="project" value="TreeGrafter"/>
</dbReference>
<evidence type="ECO:0000256" key="8">
    <source>
        <dbReference type="RuleBase" id="RU000382"/>
    </source>
</evidence>
<dbReference type="InterPro" id="IPR010107">
    <property type="entry name" value="Glutamate_decarboxylase"/>
</dbReference>
<organism evidence="9 10">
    <name type="scientific">Dipteronia sinensis</name>
    <dbReference type="NCBI Taxonomy" id="43782"/>
    <lineage>
        <taxon>Eukaryota</taxon>
        <taxon>Viridiplantae</taxon>
        <taxon>Streptophyta</taxon>
        <taxon>Embryophyta</taxon>
        <taxon>Tracheophyta</taxon>
        <taxon>Spermatophyta</taxon>
        <taxon>Magnoliopsida</taxon>
        <taxon>eudicotyledons</taxon>
        <taxon>Gunneridae</taxon>
        <taxon>Pentapetalae</taxon>
        <taxon>rosids</taxon>
        <taxon>malvids</taxon>
        <taxon>Sapindales</taxon>
        <taxon>Sapindaceae</taxon>
        <taxon>Hippocastanoideae</taxon>
        <taxon>Acereae</taxon>
        <taxon>Dipteronia</taxon>
    </lineage>
</organism>
<dbReference type="GO" id="GO:0030170">
    <property type="term" value="F:pyridoxal phosphate binding"/>
    <property type="evidence" value="ECO:0007669"/>
    <property type="project" value="InterPro"/>
</dbReference>
<dbReference type="InterPro" id="IPR015421">
    <property type="entry name" value="PyrdxlP-dep_Trfase_major"/>
</dbReference>
<comment type="catalytic activity">
    <reaction evidence="7">
        <text>L-glutamate + H(+) = 4-aminobutanoate + CO2</text>
        <dbReference type="Rhea" id="RHEA:17785"/>
        <dbReference type="ChEBI" id="CHEBI:15378"/>
        <dbReference type="ChEBI" id="CHEBI:16526"/>
        <dbReference type="ChEBI" id="CHEBI:29985"/>
        <dbReference type="ChEBI" id="CHEBI:59888"/>
        <dbReference type="EC" id="4.1.1.15"/>
    </reaction>
</comment>
<evidence type="ECO:0000256" key="3">
    <source>
        <dbReference type="ARBA" id="ARBA00012421"/>
    </source>
</evidence>
<dbReference type="InterPro" id="IPR015424">
    <property type="entry name" value="PyrdxlP-dep_Trfase"/>
</dbReference>
<name>A0AAE0EBH0_9ROSI</name>
<dbReference type="GO" id="GO:0005516">
    <property type="term" value="F:calmodulin binding"/>
    <property type="evidence" value="ECO:0007669"/>
    <property type="project" value="UniProtKB-KW"/>
</dbReference>
<keyword evidence="10" id="KW-1185">Reference proteome</keyword>
<comment type="similarity">
    <text evidence="2 8">Belongs to the group II decarboxylase family.</text>
</comment>
<dbReference type="PANTHER" id="PTHR43321">
    <property type="entry name" value="GLUTAMATE DECARBOXYLASE"/>
    <property type="match status" value="1"/>
</dbReference>
<evidence type="ECO:0000256" key="4">
    <source>
        <dbReference type="ARBA" id="ARBA00022860"/>
    </source>
</evidence>
<sequence>MAGFAALMDWLCMDEYHVTTELQNRCLNLIGHLFNPPLEELEDASELESLGDYSALSATKFKEVCYTPTEEDIINDIIRKNYDGVVEIEDDDGVSHEISKVSTSNTIEMLNLIETFLLQQEELVDENTTCVAAILGSTLNAEFEDVKLLNDLLLEKNKQTGWDTPIYVDAASGGFIEPFLYPELEWDIRLPLLDQSVSRLFA</sequence>
<dbReference type="InterPro" id="IPR002129">
    <property type="entry name" value="PyrdxlP-dep_de-COase"/>
</dbReference>
<dbReference type="Pfam" id="PF00282">
    <property type="entry name" value="Pyridoxal_deC"/>
    <property type="match status" value="1"/>
</dbReference>
<dbReference type="EMBL" id="JANJYJ010000003">
    <property type="protein sequence ID" value="KAK3222248.1"/>
    <property type="molecule type" value="Genomic_DNA"/>
</dbReference>
<evidence type="ECO:0000256" key="5">
    <source>
        <dbReference type="ARBA" id="ARBA00022898"/>
    </source>
</evidence>
<dbReference type="AlphaFoldDB" id="A0AAE0EBH0"/>
<keyword evidence="4" id="KW-0112">Calmodulin-binding</keyword>
<dbReference type="Proteomes" id="UP001281410">
    <property type="component" value="Unassembled WGS sequence"/>
</dbReference>
<dbReference type="GO" id="GO:0004351">
    <property type="term" value="F:glutamate decarboxylase activity"/>
    <property type="evidence" value="ECO:0007669"/>
    <property type="project" value="UniProtKB-EC"/>
</dbReference>
<proteinExistence type="inferred from homology"/>
<keyword evidence="5 8" id="KW-0663">Pyridoxal phosphate</keyword>
<evidence type="ECO:0000313" key="10">
    <source>
        <dbReference type="Proteomes" id="UP001281410"/>
    </source>
</evidence>
<accession>A0AAE0EBH0</accession>
<dbReference type="SUPFAM" id="SSF53383">
    <property type="entry name" value="PLP-dependent transferases"/>
    <property type="match status" value="1"/>
</dbReference>
<evidence type="ECO:0000313" key="9">
    <source>
        <dbReference type="EMBL" id="KAK3222248.1"/>
    </source>
</evidence>
<dbReference type="GO" id="GO:0005829">
    <property type="term" value="C:cytosol"/>
    <property type="evidence" value="ECO:0007669"/>
    <property type="project" value="TreeGrafter"/>
</dbReference>
<gene>
    <name evidence="9" type="ORF">Dsin_009273</name>
</gene>
<comment type="caution">
    <text evidence="9">The sequence shown here is derived from an EMBL/GenBank/DDBJ whole genome shotgun (WGS) entry which is preliminary data.</text>
</comment>
<evidence type="ECO:0000256" key="1">
    <source>
        <dbReference type="ARBA" id="ARBA00001933"/>
    </source>
</evidence>
<comment type="cofactor">
    <cofactor evidence="1 8">
        <name>pyridoxal 5'-phosphate</name>
        <dbReference type="ChEBI" id="CHEBI:597326"/>
    </cofactor>
</comment>